<evidence type="ECO:0000256" key="2">
    <source>
        <dbReference type="SAM" id="SignalP"/>
    </source>
</evidence>
<keyword evidence="5" id="KW-1185">Reference proteome</keyword>
<dbReference type="Proteomes" id="UP001207930">
    <property type="component" value="Unassembled WGS sequence"/>
</dbReference>
<feature type="domain" description="Mannosylglycerate hydrolase MGH1-like glycoside hydrolase" evidence="3">
    <location>
        <begin position="485"/>
        <end position="590"/>
    </location>
</feature>
<protein>
    <recommendedName>
        <fullName evidence="3">Mannosylglycerate hydrolase MGH1-like glycoside hydrolase domain-containing protein</fullName>
    </recommendedName>
</protein>
<dbReference type="InterPro" id="IPR008928">
    <property type="entry name" value="6-hairpin_glycosidase_sf"/>
</dbReference>
<dbReference type="Gene3D" id="2.60.120.260">
    <property type="entry name" value="Galactose-binding domain-like"/>
    <property type="match status" value="1"/>
</dbReference>
<dbReference type="InterPro" id="IPR012341">
    <property type="entry name" value="6hp_glycosidase-like_sf"/>
</dbReference>
<name>A0ABT3FPH6_9BACT</name>
<evidence type="ECO:0000259" key="3">
    <source>
        <dbReference type="Pfam" id="PF22422"/>
    </source>
</evidence>
<dbReference type="InterPro" id="IPR054491">
    <property type="entry name" value="MGH1-like_GH"/>
</dbReference>
<dbReference type="Gene3D" id="1.50.10.10">
    <property type="match status" value="1"/>
</dbReference>
<evidence type="ECO:0000313" key="4">
    <source>
        <dbReference type="EMBL" id="MCW1885473.1"/>
    </source>
</evidence>
<comment type="caution">
    <text evidence="4">The sequence shown here is derived from an EMBL/GenBank/DDBJ whole genome shotgun (WGS) entry which is preliminary data.</text>
</comment>
<keyword evidence="2" id="KW-0732">Signal</keyword>
<feature type="domain" description="Mannosylglycerate hydrolase MGH1-like glycoside hydrolase" evidence="3">
    <location>
        <begin position="132"/>
        <end position="396"/>
    </location>
</feature>
<feature type="region of interest" description="Disordered" evidence="1">
    <location>
        <begin position="748"/>
        <end position="782"/>
    </location>
</feature>
<reference evidence="4 5" key="1">
    <citation type="submission" date="2022-10" db="EMBL/GenBank/DDBJ databases">
        <title>Luteolibacter flavescens strain MCCC 1K03193, whole genome shotgun sequencing project.</title>
        <authorList>
            <person name="Zhao G."/>
            <person name="Shen L."/>
        </authorList>
    </citation>
    <scope>NUCLEOTIDE SEQUENCE [LARGE SCALE GENOMIC DNA]</scope>
    <source>
        <strain evidence="4 5">MCCC 1K03193</strain>
    </source>
</reference>
<dbReference type="RefSeq" id="WP_264501430.1">
    <property type="nucleotide sequence ID" value="NZ_JAPDDS010000006.1"/>
</dbReference>
<feature type="chain" id="PRO_5045603197" description="Mannosylglycerate hydrolase MGH1-like glycoside hydrolase domain-containing protein" evidence="2">
    <location>
        <begin position="22"/>
        <end position="877"/>
    </location>
</feature>
<organism evidence="4 5">
    <name type="scientific">Luteolibacter flavescens</name>
    <dbReference type="NCBI Taxonomy" id="1859460"/>
    <lineage>
        <taxon>Bacteria</taxon>
        <taxon>Pseudomonadati</taxon>
        <taxon>Verrucomicrobiota</taxon>
        <taxon>Verrucomicrobiia</taxon>
        <taxon>Verrucomicrobiales</taxon>
        <taxon>Verrucomicrobiaceae</taxon>
        <taxon>Luteolibacter</taxon>
    </lineage>
</organism>
<accession>A0ABT3FPH6</accession>
<dbReference type="SUPFAM" id="SSF48208">
    <property type="entry name" value="Six-hairpin glycosidases"/>
    <property type="match status" value="2"/>
</dbReference>
<gene>
    <name evidence="4" type="ORF">OKA04_12100</name>
</gene>
<proteinExistence type="predicted"/>
<evidence type="ECO:0000313" key="5">
    <source>
        <dbReference type="Proteomes" id="UP001207930"/>
    </source>
</evidence>
<evidence type="ECO:0000256" key="1">
    <source>
        <dbReference type="SAM" id="MobiDB-lite"/>
    </source>
</evidence>
<dbReference type="EMBL" id="JAPDDS010000006">
    <property type="protein sequence ID" value="MCW1885473.1"/>
    <property type="molecule type" value="Genomic_DNA"/>
</dbReference>
<dbReference type="Pfam" id="PF22422">
    <property type="entry name" value="MGH1-like_GH"/>
    <property type="match status" value="2"/>
</dbReference>
<sequence length="877" mass="96436">MNAFSLRAVLLGSLFAASASGAPLILDPAQVDAHLDVFREEDRWYFNVATDAAVSQVNHGTYGGQWVKNAAAADYLRTRIPLLDVPDAALEKTWYYRWWAFRKHIKNIGTPVAPDFIITEYIDPVPWADSTNAIVAPVGHQLYEARWLDDPQVSRDYIRYWMTHAAANPRRYSAWLADATLARHLVMPDDALVTEMVSSPTNRLTLDSNWQGWVLKDSRPGGETQQASYDAADRLFWQNDDRDAMEVSYGGSGKRPSINSYLYGDARATAEMYRIAARHQPAQAATHLASATRYDGLAEDLREAVQTRLWDESDEFFKTGYGSGGNDGPSSSADSGTPRHTWWAPDHLGTSEWVQYDFASPVTVDRCEVYFYDDRPHGGTRVPGSWELQYWNGTAWQPCVRKPGQTYAVERDVYNGVAIEPVTTSRLRLAASLQPGFSAGTLEWRVFSTGGANVSLAATPSASYTDIYGGTVAALNDEGRYPVQDRREQIGFTPWYFGLPEKDAAVDYDRAWSHLWRFTTSHGLTSGATDEAGYQTGQLGSCCQWNGPVWPFATTITLKAMARLLHEHQQPYVTRGNYLDQLKTYSDSHRFTLTRGSETRTLSWIDESMTSAGPGGGLWTHIGGNGVQPGNAPRGFSYNHSGFADLVITGLIGLKPRADDIVEVAPLVPLDAGGGYVWDHFCLDQVAYRGHQLTILYDKTGLHYGAGQGLHVFADGIRIASSPSAGAVQGVLPDAIQRWAAPFFPGHPDQQQLAADADPDGDGSDNLLEYLSATDPSSSSSIPSTRVWIAPVDGQPVDSAKHLHVEAIVRETPQNITLQPQLSASLADWETGSLSVVELPAIPRGDGTVLRRFRSADPVSSVDAAFFRFRATLPVAE</sequence>
<feature type="signal peptide" evidence="2">
    <location>
        <begin position="1"/>
        <end position="21"/>
    </location>
</feature>